<evidence type="ECO:0000313" key="2">
    <source>
        <dbReference type="EMBL" id="EDP31055.1"/>
    </source>
</evidence>
<evidence type="ECO:0000256" key="1">
    <source>
        <dbReference type="SAM" id="MobiDB-lite"/>
    </source>
</evidence>
<proteinExistence type="predicted"/>
<feature type="region of interest" description="Disordered" evidence="1">
    <location>
        <begin position="1"/>
        <end position="33"/>
    </location>
</feature>
<organism evidence="2">
    <name type="scientific">Brugia malayi</name>
    <name type="common">Filarial nematode worm</name>
    <dbReference type="NCBI Taxonomy" id="6279"/>
    <lineage>
        <taxon>Eukaryota</taxon>
        <taxon>Metazoa</taxon>
        <taxon>Ecdysozoa</taxon>
        <taxon>Nematoda</taxon>
        <taxon>Chromadorea</taxon>
        <taxon>Rhabditida</taxon>
        <taxon>Spirurina</taxon>
        <taxon>Spiruromorpha</taxon>
        <taxon>Filarioidea</taxon>
        <taxon>Onchocercidae</taxon>
        <taxon>Brugia</taxon>
    </lineage>
</organism>
<name>A8Q5E2_BRUMA</name>
<accession>A8Q5E2</accession>
<reference evidence="2" key="1">
    <citation type="journal article" date="2007" name="Science">
        <title>Draft genome of the filarial nematode parasite Brugia malayi.</title>
        <authorList>
            <person name="Ghedin E."/>
            <person name="Wang S."/>
            <person name="Spiro D."/>
            <person name="Caler E."/>
            <person name="Zhao Q."/>
            <person name="Crabtree J."/>
            <person name="Allen J.E."/>
            <person name="Delcher A.L."/>
            <person name="Guiliano D.B."/>
            <person name="Miranda-Saavedra D."/>
            <person name="Angiuoli S.V."/>
            <person name="Creasy T."/>
            <person name="Amedeo P."/>
            <person name="Haas B."/>
            <person name="El-Sayed N.M."/>
            <person name="Wortman J.R."/>
            <person name="Feldblyum T."/>
            <person name="Tallon L."/>
            <person name="Schatz M."/>
            <person name="Shumway M."/>
            <person name="Koo H."/>
            <person name="Salzberg S.L."/>
            <person name="Schobel S."/>
            <person name="Pertea M."/>
            <person name="Pop M."/>
            <person name="White O."/>
            <person name="Barton G.J."/>
            <person name="Carlow C.K."/>
            <person name="Crawford M.J."/>
            <person name="Daub J."/>
            <person name="Dimmic M.W."/>
            <person name="Estes C.F."/>
            <person name="Foster J.M."/>
            <person name="Ganatra M."/>
            <person name="Gregory W.F."/>
            <person name="Johnson N.M."/>
            <person name="Jin J."/>
            <person name="Komuniecki R."/>
            <person name="Korf I."/>
            <person name="Kumar S."/>
            <person name="Laney S."/>
            <person name="Li B.W."/>
            <person name="Li W."/>
            <person name="Lindblom T.H."/>
            <person name="Lustigman S."/>
            <person name="Ma D."/>
            <person name="Maina C.V."/>
            <person name="Martin D.M."/>
            <person name="McCarter J.P."/>
            <person name="McReynolds L."/>
            <person name="Mitreva M."/>
            <person name="Nutman T.B."/>
            <person name="Parkinson J."/>
            <person name="Peregrin-Alvarez J.M."/>
            <person name="Poole C."/>
            <person name="Ren Q."/>
            <person name="Saunders L."/>
            <person name="Sluder A.E."/>
            <person name="Smith K."/>
            <person name="Stanke M."/>
            <person name="Unnasch T.R."/>
            <person name="Ware J."/>
            <person name="Wei A.D."/>
            <person name="Weil G."/>
            <person name="Williams D.J."/>
            <person name="Zhang Y."/>
            <person name="Williams S.A."/>
            <person name="Fraser-Liggett C."/>
            <person name="Slatko B."/>
            <person name="Blaxter M.L."/>
            <person name="Scott A.L."/>
        </authorList>
    </citation>
    <scope>NUCLEOTIDE SEQUENCE [LARGE SCALE GENOMIC DNA]</scope>
</reference>
<protein>
    <submittedName>
        <fullName evidence="2">Uncharacterized protein</fullName>
    </submittedName>
</protein>
<dbReference type="AlphaFoldDB" id="A8Q5E2"/>
<dbReference type="EMBL" id="DS239416">
    <property type="protein sequence ID" value="EDP31055.1"/>
    <property type="molecule type" value="Genomic_DNA"/>
</dbReference>
<gene>
    <name evidence="2" type="ORF">Bm1_44215</name>
</gene>
<sequence>MGRGIKGLRRVQSGQSEEEVLDWTSSKRGRDNSGACMHTHPCLAACLPRKQQEAVAAAVLIPVARKERAVA</sequence>